<evidence type="ECO:0000313" key="1">
    <source>
        <dbReference type="EMBL" id="MXQ54964.1"/>
    </source>
</evidence>
<comment type="caution">
    <text evidence="1">The sequence shown here is derived from an EMBL/GenBank/DDBJ whole genome shotgun (WGS) entry which is preliminary data.</text>
</comment>
<organism evidence="1 2">
    <name type="scientific">Shimazuella alba</name>
    <dbReference type="NCBI Taxonomy" id="2690964"/>
    <lineage>
        <taxon>Bacteria</taxon>
        <taxon>Bacillati</taxon>
        <taxon>Bacillota</taxon>
        <taxon>Bacilli</taxon>
        <taxon>Bacillales</taxon>
        <taxon>Thermoactinomycetaceae</taxon>
        <taxon>Shimazuella</taxon>
    </lineage>
</organism>
<evidence type="ECO:0000313" key="2">
    <source>
        <dbReference type="Proteomes" id="UP000430692"/>
    </source>
</evidence>
<name>A0A6I4W2G4_9BACL</name>
<reference evidence="1 2" key="1">
    <citation type="submission" date="2019-12" db="EMBL/GenBank/DDBJ databases">
        <title>Whole-genome analyses of novel actinobacteria.</title>
        <authorList>
            <person name="Sahin N."/>
            <person name="Saygin H."/>
        </authorList>
    </citation>
    <scope>NUCLEOTIDE SEQUENCE [LARGE SCALE GENOMIC DNA]</scope>
    <source>
        <strain evidence="1 2">KC615</strain>
    </source>
</reference>
<keyword evidence="2" id="KW-1185">Reference proteome</keyword>
<dbReference type="EMBL" id="WUUL01000010">
    <property type="protein sequence ID" value="MXQ54964.1"/>
    <property type="molecule type" value="Genomic_DNA"/>
</dbReference>
<dbReference type="InterPro" id="IPR011009">
    <property type="entry name" value="Kinase-like_dom_sf"/>
</dbReference>
<proteinExistence type="predicted"/>
<dbReference type="AlphaFoldDB" id="A0A6I4W2G4"/>
<dbReference type="Proteomes" id="UP000430692">
    <property type="component" value="Unassembled WGS sequence"/>
</dbReference>
<accession>A0A6I4W2G4</accession>
<evidence type="ECO:0008006" key="3">
    <source>
        <dbReference type="Google" id="ProtNLM"/>
    </source>
</evidence>
<gene>
    <name evidence="1" type="ORF">GSM42_14810</name>
</gene>
<sequence>MSEIKAIQESIFHTMESMLSVEVQSEEPILRGRKNLKWIVTLSSGEKLFVKQYHQQRYMGKLSYVKKALAIQNTLQHQGVVCPKIHTWNGEYILTTPDGVLFSFMEVCKGEFVKPSHTTVKQMQSLGYELGKMHSAFRRLPASVLHWSPSKEHIQDEWEKQYKQAK</sequence>
<protein>
    <recommendedName>
        <fullName evidence="3">Aminoglycoside phosphotransferase domain-containing protein</fullName>
    </recommendedName>
</protein>
<dbReference type="Gene3D" id="3.30.200.20">
    <property type="entry name" value="Phosphorylase Kinase, domain 1"/>
    <property type="match status" value="1"/>
</dbReference>
<dbReference type="SUPFAM" id="SSF56112">
    <property type="entry name" value="Protein kinase-like (PK-like)"/>
    <property type="match status" value="1"/>
</dbReference>
<dbReference type="RefSeq" id="WP_160802315.1">
    <property type="nucleotide sequence ID" value="NZ_WUUL01000010.1"/>
</dbReference>